<feature type="compositionally biased region" description="Low complexity" evidence="1">
    <location>
        <begin position="309"/>
        <end position="320"/>
    </location>
</feature>
<feature type="compositionally biased region" description="Polar residues" evidence="1">
    <location>
        <begin position="326"/>
        <end position="342"/>
    </location>
</feature>
<evidence type="ECO:0000256" key="1">
    <source>
        <dbReference type="SAM" id="MobiDB-lite"/>
    </source>
</evidence>
<feature type="region of interest" description="Disordered" evidence="1">
    <location>
        <begin position="417"/>
        <end position="450"/>
    </location>
</feature>
<name>A0A5C6N7X7_9TELE</name>
<keyword evidence="2" id="KW-1133">Transmembrane helix</keyword>
<feature type="domain" description="Reelin" evidence="4">
    <location>
        <begin position="18"/>
        <end position="205"/>
    </location>
</feature>
<dbReference type="AlphaFoldDB" id="A0A5C6N7X7"/>
<organism evidence="5 6">
    <name type="scientific">Takifugu flavidus</name>
    <name type="common">sansaifugu</name>
    <dbReference type="NCBI Taxonomy" id="433684"/>
    <lineage>
        <taxon>Eukaryota</taxon>
        <taxon>Metazoa</taxon>
        <taxon>Chordata</taxon>
        <taxon>Craniata</taxon>
        <taxon>Vertebrata</taxon>
        <taxon>Euteleostomi</taxon>
        <taxon>Actinopterygii</taxon>
        <taxon>Neopterygii</taxon>
        <taxon>Teleostei</taxon>
        <taxon>Neoteleostei</taxon>
        <taxon>Acanthomorphata</taxon>
        <taxon>Eupercaria</taxon>
        <taxon>Tetraodontiformes</taxon>
        <taxon>Tetradontoidea</taxon>
        <taxon>Tetraodontidae</taxon>
        <taxon>Takifugu</taxon>
    </lineage>
</organism>
<dbReference type="PANTHER" id="PTHR45828:SF51">
    <property type="entry name" value="REELIN DOMAIN-CONTAINING PROTEIN 1"/>
    <property type="match status" value="1"/>
</dbReference>
<dbReference type="Pfam" id="PF02014">
    <property type="entry name" value="Reeler"/>
    <property type="match status" value="1"/>
</dbReference>
<protein>
    <recommendedName>
        <fullName evidence="4">Reelin domain-containing protein</fullName>
    </recommendedName>
</protein>
<accession>A0A5C6N7X7</accession>
<keyword evidence="2" id="KW-0472">Membrane</keyword>
<evidence type="ECO:0000256" key="2">
    <source>
        <dbReference type="SAM" id="Phobius"/>
    </source>
</evidence>
<sequence length="542" mass="59320">MQPTHHCFLAGAVFLSLVSSTLTFSRGASYASCQDMTPGHISAHPLDPKQNHITLRTSASSYLPGQLLTVTVRSSRDFMGFLLQARSVDITVRWAGVESRTKNRVKDGIQSARFGPILIGGSWILAPPGTQKLHCVSDDDTLTHSDKQLKRNLSFVWKAPDSPMGDFRFYITVVQSYFVHWAGIESPVVHDQSRGSVSGSNITSMDEWKLAPLPGADQQLCFRGPDVVKPIERQGNRPLYNLRAHRDEEQGNPKPPLGSSHDLSSVELRTTSPSSPTSQYITSSSFWTVSPATISPTPSSSGTNDSFISSASSATASTSTPVFSVDSISTTSLVMSSGSTSPHPAPSQVHRRSLSQPFTSTYSSVSSQQLPKDQGLLIQIPTAPSESHQKLSIPSPTMMVHPNPEPYPNFDPHLKANINKIEPNPPNTDTKTEHPTNAARTPGRDGKYPDTIPRHTSWELGMLLGCSAGLGMVLVVGLRYMYSQVCGKRTVVTLNNREREYPRGERGLIHVQECGDLVRVRRIRDNSFVFLAEYDILASPED</sequence>
<dbReference type="InterPro" id="IPR002861">
    <property type="entry name" value="Reeler_dom"/>
</dbReference>
<comment type="caution">
    <text evidence="5">The sequence shown here is derived from an EMBL/GenBank/DDBJ whole genome shotgun (WGS) entry which is preliminary data.</text>
</comment>
<feature type="region of interest" description="Disordered" evidence="1">
    <location>
        <begin position="293"/>
        <end position="369"/>
    </location>
</feature>
<dbReference type="PROSITE" id="PS51019">
    <property type="entry name" value="REELIN"/>
    <property type="match status" value="1"/>
</dbReference>
<feature type="compositionally biased region" description="Polar residues" evidence="1">
    <location>
        <begin position="354"/>
        <end position="369"/>
    </location>
</feature>
<feature type="compositionally biased region" description="Low complexity" evidence="1">
    <location>
        <begin position="270"/>
        <end position="281"/>
    </location>
</feature>
<gene>
    <name evidence="5" type="ORF">D4764_03G0000070</name>
</gene>
<dbReference type="CDD" id="cd08544">
    <property type="entry name" value="Reeler"/>
    <property type="match status" value="1"/>
</dbReference>
<feature type="transmembrane region" description="Helical" evidence="2">
    <location>
        <begin position="460"/>
        <end position="482"/>
    </location>
</feature>
<dbReference type="EMBL" id="RHFK02000016">
    <property type="protein sequence ID" value="TWW62999.1"/>
    <property type="molecule type" value="Genomic_DNA"/>
</dbReference>
<keyword evidence="6" id="KW-1185">Reference proteome</keyword>
<proteinExistence type="predicted"/>
<reference evidence="5 6" key="1">
    <citation type="submission" date="2019-04" db="EMBL/GenBank/DDBJ databases">
        <title>Chromosome genome assembly for Takifugu flavidus.</title>
        <authorList>
            <person name="Xiao S."/>
        </authorList>
    </citation>
    <scope>NUCLEOTIDE SEQUENCE [LARGE SCALE GENOMIC DNA]</scope>
    <source>
        <strain evidence="5">HTHZ2018</strain>
        <tissue evidence="5">Muscle</tissue>
    </source>
</reference>
<dbReference type="Proteomes" id="UP000324091">
    <property type="component" value="Chromosome 3"/>
</dbReference>
<dbReference type="InterPro" id="IPR051237">
    <property type="entry name" value="Ferric-chelate_Red/DefProt"/>
</dbReference>
<feature type="region of interest" description="Disordered" evidence="1">
    <location>
        <begin position="232"/>
        <end position="281"/>
    </location>
</feature>
<evidence type="ECO:0000313" key="5">
    <source>
        <dbReference type="EMBL" id="TWW62999.1"/>
    </source>
</evidence>
<dbReference type="GO" id="GO:0016020">
    <property type="term" value="C:membrane"/>
    <property type="evidence" value="ECO:0007669"/>
    <property type="project" value="TreeGrafter"/>
</dbReference>
<evidence type="ECO:0000259" key="4">
    <source>
        <dbReference type="PROSITE" id="PS51019"/>
    </source>
</evidence>
<dbReference type="Gene3D" id="2.60.40.4060">
    <property type="entry name" value="Reeler domain"/>
    <property type="match status" value="1"/>
</dbReference>
<feature type="chain" id="PRO_5022835965" description="Reelin domain-containing protein" evidence="3">
    <location>
        <begin position="24"/>
        <end position="542"/>
    </location>
</feature>
<evidence type="ECO:0000256" key="3">
    <source>
        <dbReference type="SAM" id="SignalP"/>
    </source>
</evidence>
<keyword evidence="3" id="KW-0732">Signal</keyword>
<evidence type="ECO:0000313" key="6">
    <source>
        <dbReference type="Proteomes" id="UP000324091"/>
    </source>
</evidence>
<dbReference type="InterPro" id="IPR042307">
    <property type="entry name" value="Reeler_sf"/>
</dbReference>
<keyword evidence="2" id="KW-0812">Transmembrane</keyword>
<feature type="signal peptide" evidence="3">
    <location>
        <begin position="1"/>
        <end position="23"/>
    </location>
</feature>
<dbReference type="PANTHER" id="PTHR45828">
    <property type="entry name" value="CYTOCHROME B561/FERRIC REDUCTASE TRANSMEMBRANE"/>
    <property type="match status" value="1"/>
</dbReference>